<dbReference type="PANTHER" id="PTHR21529:SF4">
    <property type="entry name" value="TPR AND ANKYRIN REPEAT-CONTAINING PROTEIN 1"/>
    <property type="match status" value="1"/>
</dbReference>
<keyword evidence="1" id="KW-0547">Nucleotide-binding</keyword>
<dbReference type="EMBL" id="CAJVPS010044893">
    <property type="protein sequence ID" value="CAG8758374.1"/>
    <property type="molecule type" value="Genomic_DNA"/>
</dbReference>
<dbReference type="GO" id="GO:0005524">
    <property type="term" value="F:ATP binding"/>
    <property type="evidence" value="ECO:0007669"/>
    <property type="project" value="UniProtKB-KW"/>
</dbReference>
<proteinExistence type="predicted"/>
<name>A0A9N9NUI1_9GLOM</name>
<organism evidence="6 7">
    <name type="scientific">Ambispora leptoticha</name>
    <dbReference type="NCBI Taxonomy" id="144679"/>
    <lineage>
        <taxon>Eukaryota</taxon>
        <taxon>Fungi</taxon>
        <taxon>Fungi incertae sedis</taxon>
        <taxon>Mucoromycota</taxon>
        <taxon>Glomeromycotina</taxon>
        <taxon>Glomeromycetes</taxon>
        <taxon>Archaeosporales</taxon>
        <taxon>Ambisporaceae</taxon>
        <taxon>Ambispora</taxon>
    </lineage>
</organism>
<dbReference type="AlphaFoldDB" id="A0A9N9NUI1"/>
<dbReference type="GO" id="GO:0016787">
    <property type="term" value="F:hydrolase activity"/>
    <property type="evidence" value="ECO:0007669"/>
    <property type="project" value="UniProtKB-KW"/>
</dbReference>
<keyword evidence="3" id="KW-0347">Helicase</keyword>
<dbReference type="InterPro" id="IPR027417">
    <property type="entry name" value="P-loop_NTPase"/>
</dbReference>
<comment type="caution">
    <text evidence="6">The sequence shown here is derived from an EMBL/GenBank/DDBJ whole genome shotgun (WGS) entry which is preliminary data.</text>
</comment>
<dbReference type="InterPro" id="IPR014016">
    <property type="entry name" value="UvrD-like_ATP-bd"/>
</dbReference>
<evidence type="ECO:0000256" key="4">
    <source>
        <dbReference type="ARBA" id="ARBA00022840"/>
    </source>
</evidence>
<dbReference type="GO" id="GO:0004386">
    <property type="term" value="F:helicase activity"/>
    <property type="evidence" value="ECO:0007669"/>
    <property type="project" value="UniProtKB-KW"/>
</dbReference>
<evidence type="ECO:0000256" key="1">
    <source>
        <dbReference type="ARBA" id="ARBA00022741"/>
    </source>
</evidence>
<accession>A0A9N9NUI1</accession>
<evidence type="ECO:0000313" key="7">
    <source>
        <dbReference type="Proteomes" id="UP000789508"/>
    </source>
</evidence>
<evidence type="ECO:0000313" key="6">
    <source>
        <dbReference type="EMBL" id="CAG8758374.1"/>
    </source>
</evidence>
<dbReference type="InterPro" id="IPR039904">
    <property type="entry name" value="TRANK1"/>
</dbReference>
<keyword evidence="4" id="KW-0067">ATP-binding</keyword>
<evidence type="ECO:0000256" key="2">
    <source>
        <dbReference type="ARBA" id="ARBA00022801"/>
    </source>
</evidence>
<keyword evidence="2" id="KW-0378">Hydrolase</keyword>
<reference evidence="6" key="1">
    <citation type="submission" date="2021-06" db="EMBL/GenBank/DDBJ databases">
        <authorList>
            <person name="Kallberg Y."/>
            <person name="Tangrot J."/>
            <person name="Rosling A."/>
        </authorList>
    </citation>
    <scope>NUCLEOTIDE SEQUENCE</scope>
    <source>
        <strain evidence="6">FL130A</strain>
    </source>
</reference>
<evidence type="ECO:0000256" key="3">
    <source>
        <dbReference type="ARBA" id="ARBA00022806"/>
    </source>
</evidence>
<keyword evidence="7" id="KW-1185">Reference proteome</keyword>
<dbReference type="OrthoDB" id="2426521at2759"/>
<dbReference type="Gene3D" id="1.10.10.160">
    <property type="match status" value="1"/>
</dbReference>
<dbReference type="SUPFAM" id="SSF52540">
    <property type="entry name" value="P-loop containing nucleoside triphosphate hydrolases"/>
    <property type="match status" value="1"/>
</dbReference>
<dbReference type="PANTHER" id="PTHR21529">
    <property type="entry name" value="MAMMARY TURMOR VIRUS RECEPTOR HOMOLOG 1, 2 MTVR1, 2"/>
    <property type="match status" value="1"/>
</dbReference>
<sequence>YWKRFNDKKLDCELVYSEFSIIKGSKPEGKYLSREEYQTISTKKYPVFCHNRDKIYDLFQRYEKMKTLNGDYDLIDRTIAILRCAMKNIFRGSPIHEVYIDECQDNQIVDFGLILKIFDRADSIFLAGDIAQCISKGSSFRFQDIRALMYKWELERIQTNSIFRNTTKPNQFELNVNYRSHNGILRLAASIIDLIL</sequence>
<dbReference type="Gene3D" id="3.40.50.300">
    <property type="entry name" value="P-loop containing nucleotide triphosphate hydrolases"/>
    <property type="match status" value="1"/>
</dbReference>
<dbReference type="InterPro" id="IPR013986">
    <property type="entry name" value="DExx_box_DNA_helicase_dom_sf"/>
</dbReference>
<protein>
    <submittedName>
        <fullName evidence="6">13412_t:CDS:1</fullName>
    </submittedName>
</protein>
<feature type="non-terminal residue" evidence="6">
    <location>
        <position position="1"/>
    </location>
</feature>
<dbReference type="Pfam" id="PF00580">
    <property type="entry name" value="UvrD-helicase"/>
    <property type="match status" value="1"/>
</dbReference>
<feature type="non-terminal residue" evidence="6">
    <location>
        <position position="196"/>
    </location>
</feature>
<feature type="domain" description="UvrD-like helicase ATP-binding" evidence="5">
    <location>
        <begin position="50"/>
        <end position="134"/>
    </location>
</feature>
<gene>
    <name evidence="6" type="ORF">ALEPTO_LOCUS13567</name>
</gene>
<evidence type="ECO:0000259" key="5">
    <source>
        <dbReference type="Pfam" id="PF00580"/>
    </source>
</evidence>
<dbReference type="Proteomes" id="UP000789508">
    <property type="component" value="Unassembled WGS sequence"/>
</dbReference>